<proteinExistence type="inferred from homology"/>
<evidence type="ECO:0000256" key="1">
    <source>
        <dbReference type="ARBA" id="ARBA00000707"/>
    </source>
</evidence>
<dbReference type="PANTHER" id="PTHR24006">
    <property type="entry name" value="UBIQUITIN CARBOXYL-TERMINAL HYDROLASE"/>
    <property type="match status" value="1"/>
</dbReference>
<keyword evidence="7" id="KW-0833">Ubl conjugation pathway</keyword>
<comment type="caution">
    <text evidence="16">The sequence shown here is derived from an EMBL/GenBank/DDBJ whole genome shotgun (WGS) entry which is preliminary data.</text>
</comment>
<dbReference type="InterPro" id="IPR002893">
    <property type="entry name" value="Znf_MYND"/>
</dbReference>
<name>A0AAW1HRE1_SAPOF</name>
<accession>A0AAW1HRE1</accession>
<evidence type="ECO:0000313" key="17">
    <source>
        <dbReference type="Proteomes" id="UP001443914"/>
    </source>
</evidence>
<dbReference type="PROSITE" id="PS00972">
    <property type="entry name" value="USP_1"/>
    <property type="match status" value="1"/>
</dbReference>
<dbReference type="FunFam" id="6.10.140.2220:FF:000006">
    <property type="entry name" value="Ubiquitin carboxyl-terminal hydrolase 15"/>
    <property type="match status" value="1"/>
</dbReference>
<dbReference type="GO" id="GO:0008270">
    <property type="term" value="F:zinc ion binding"/>
    <property type="evidence" value="ECO:0007669"/>
    <property type="project" value="UniProtKB-KW"/>
</dbReference>
<evidence type="ECO:0000256" key="12">
    <source>
        <dbReference type="SAM" id="MobiDB-lite"/>
    </source>
</evidence>
<dbReference type="GO" id="GO:0005829">
    <property type="term" value="C:cytosol"/>
    <property type="evidence" value="ECO:0007669"/>
    <property type="project" value="TreeGrafter"/>
</dbReference>
<keyword evidence="10" id="KW-0862">Zinc</keyword>
<dbReference type="Gene3D" id="3.90.70.10">
    <property type="entry name" value="Cysteine proteinases"/>
    <property type="match status" value="1"/>
</dbReference>
<evidence type="ECO:0000256" key="5">
    <source>
        <dbReference type="ARBA" id="ARBA00022723"/>
    </source>
</evidence>
<evidence type="ECO:0000259" key="15">
    <source>
        <dbReference type="PROSITE" id="PS50865"/>
    </source>
</evidence>
<evidence type="ECO:0000256" key="3">
    <source>
        <dbReference type="ARBA" id="ARBA00012759"/>
    </source>
</evidence>
<keyword evidence="17" id="KW-1185">Reference proteome</keyword>
<feature type="region of interest" description="Disordered" evidence="12">
    <location>
        <begin position="234"/>
        <end position="268"/>
    </location>
</feature>
<dbReference type="PROSITE" id="PS01360">
    <property type="entry name" value="ZF_MYND_1"/>
    <property type="match status" value="1"/>
</dbReference>
<keyword evidence="6 11" id="KW-0863">Zinc-finger</keyword>
<keyword evidence="4" id="KW-0645">Protease</keyword>
<reference evidence="16" key="1">
    <citation type="submission" date="2024-03" db="EMBL/GenBank/DDBJ databases">
        <title>WGS assembly of Saponaria officinalis var. Norfolk2.</title>
        <authorList>
            <person name="Jenkins J."/>
            <person name="Shu S."/>
            <person name="Grimwood J."/>
            <person name="Barry K."/>
            <person name="Goodstein D."/>
            <person name="Schmutz J."/>
            <person name="Leebens-Mack J."/>
            <person name="Osbourn A."/>
        </authorList>
    </citation>
    <scope>NUCLEOTIDE SEQUENCE [LARGE SCALE GENOMIC DNA]</scope>
    <source>
        <strain evidence="16">JIC</strain>
    </source>
</reference>
<protein>
    <recommendedName>
        <fullName evidence="3">ubiquitinyl hydrolase 1</fullName>
        <ecNumber evidence="3">3.4.19.12</ecNumber>
    </recommendedName>
</protein>
<comment type="catalytic activity">
    <reaction evidence="1">
        <text>Thiol-dependent hydrolysis of ester, thioester, amide, peptide and isopeptide bonds formed by the C-terminal Gly of ubiquitin (a 76-residue protein attached to proteins as an intracellular targeting signal).</text>
        <dbReference type="EC" id="3.4.19.12"/>
    </reaction>
</comment>
<dbReference type="EC" id="3.4.19.12" evidence="3"/>
<feature type="chain" id="PRO_5043351420" description="ubiquitinyl hydrolase 1" evidence="13">
    <location>
        <begin position="25"/>
        <end position="811"/>
    </location>
</feature>
<dbReference type="PROSITE" id="PS50865">
    <property type="entry name" value="ZF_MYND_2"/>
    <property type="match status" value="1"/>
</dbReference>
<sequence>MLAVQLVLLVAMLIFTVIVRWTLKNEDNKKEHVRQVVFMASQEAVSSELDDFTEYKSSFDGYNNKQRPVVAPPPTPPPYECAVCCSFTSTRCSRCKAVRYCSSKCQIMHWRQGHKYECHPSAINVSDGDYLNGGVETYEQCETNAFDSTGGVQKSNRGTIGQAHFNTSNSHDTMPRLSTVTNDPVDLTIRSSQPGEHESPDLDNGDSTMGRRKDDSNFVDVTASSGLISPDFVHSTKKLNREQSMVTDRRKSRASRVESFSGKKNTNSSEVTLLGDVHNCESKEALDNDLLQSEGHEFSQSSKRIVAKSVPRTDSANSALQQRSRSSSSRLPHLGLKSSLQKVVHSFKATQHKKPPHHNSLHETSEIHSNKAILQYDTFLKLYTSNEVELKPFGLINCGNSCYANAVLQCLAYTRPLTLYLLQGLHSKECWKEEWCFICEFEHLIQKAREGYTPLSPIRILSNIIHLGHGREEDAHEFLRYAIDTMQSVCVQLARSVGQMVEDTTLISMTFGGYLHSKIKCMKCHNKSEMYERMMDLTVEIDGNIRSLEQALRRFTAYEMLEGNNKYHCSRCKSYEKAKKKLSVLQAPNILTIVLKRFQAGTLTKLNKLVQFPQNLDMAPFMSRSSDGYPRYNLYAVVVHLDVKSAAFCGHYVCYVKNYNGEWFKIDDSVVIRVDLESVLAEEAYILLYARQSPRPTVPSKDVSASKHPNAYLHAVPTRLSGKSGIPKATHTTSCDTAATQHQSSRKGYAKDSPYLEEWVTHSVESIPRVNSSSEASSLFSFSEEGTCSTPTTKESASVEDYTDYIFSSAG</sequence>
<dbReference type="InterPro" id="IPR028889">
    <property type="entry name" value="USP"/>
</dbReference>
<dbReference type="GO" id="GO:0006508">
    <property type="term" value="P:proteolysis"/>
    <property type="evidence" value="ECO:0007669"/>
    <property type="project" value="UniProtKB-KW"/>
</dbReference>
<dbReference type="GO" id="GO:0004843">
    <property type="term" value="F:cysteine-type deubiquitinase activity"/>
    <property type="evidence" value="ECO:0007669"/>
    <property type="project" value="UniProtKB-EC"/>
</dbReference>
<evidence type="ECO:0000256" key="8">
    <source>
        <dbReference type="ARBA" id="ARBA00022801"/>
    </source>
</evidence>
<dbReference type="InterPro" id="IPR050164">
    <property type="entry name" value="Peptidase_C19"/>
</dbReference>
<dbReference type="FunFam" id="3.90.70.10:FF:000026">
    <property type="entry name" value="Ubiquitin carboxyl-terminal hydrolase 15"/>
    <property type="match status" value="1"/>
</dbReference>
<dbReference type="GO" id="GO:0005634">
    <property type="term" value="C:nucleus"/>
    <property type="evidence" value="ECO:0007669"/>
    <property type="project" value="TreeGrafter"/>
</dbReference>
<keyword evidence="13" id="KW-0732">Signal</keyword>
<dbReference type="GO" id="GO:0016579">
    <property type="term" value="P:protein deubiquitination"/>
    <property type="evidence" value="ECO:0007669"/>
    <property type="project" value="InterPro"/>
</dbReference>
<keyword evidence="9" id="KW-0788">Thiol protease</keyword>
<comment type="similarity">
    <text evidence="2">Belongs to the peptidase C19 family.</text>
</comment>
<dbReference type="SUPFAM" id="SSF144232">
    <property type="entry name" value="HIT/MYND zinc finger-like"/>
    <property type="match status" value="1"/>
</dbReference>
<dbReference type="Pfam" id="PF01753">
    <property type="entry name" value="zf-MYND"/>
    <property type="match status" value="1"/>
</dbReference>
<evidence type="ECO:0000256" key="4">
    <source>
        <dbReference type="ARBA" id="ARBA00022670"/>
    </source>
</evidence>
<dbReference type="SUPFAM" id="SSF54001">
    <property type="entry name" value="Cysteine proteinases"/>
    <property type="match status" value="1"/>
</dbReference>
<dbReference type="Gene3D" id="6.10.140.2220">
    <property type="match status" value="1"/>
</dbReference>
<dbReference type="InterPro" id="IPR038765">
    <property type="entry name" value="Papain-like_cys_pep_sf"/>
</dbReference>
<feature type="region of interest" description="Disordered" evidence="12">
    <location>
        <begin position="186"/>
        <end position="214"/>
    </location>
</feature>
<feature type="compositionally biased region" description="Low complexity" evidence="12">
    <location>
        <begin position="315"/>
        <end position="331"/>
    </location>
</feature>
<dbReference type="PANTHER" id="PTHR24006:SF690">
    <property type="entry name" value="UBIQUITIN CARBOXYL-TERMINAL HYDROLASE 17"/>
    <property type="match status" value="1"/>
</dbReference>
<organism evidence="16 17">
    <name type="scientific">Saponaria officinalis</name>
    <name type="common">Common soapwort</name>
    <name type="synonym">Lychnis saponaria</name>
    <dbReference type="NCBI Taxonomy" id="3572"/>
    <lineage>
        <taxon>Eukaryota</taxon>
        <taxon>Viridiplantae</taxon>
        <taxon>Streptophyta</taxon>
        <taxon>Embryophyta</taxon>
        <taxon>Tracheophyta</taxon>
        <taxon>Spermatophyta</taxon>
        <taxon>Magnoliopsida</taxon>
        <taxon>eudicotyledons</taxon>
        <taxon>Gunneridae</taxon>
        <taxon>Pentapetalae</taxon>
        <taxon>Caryophyllales</taxon>
        <taxon>Caryophyllaceae</taxon>
        <taxon>Caryophylleae</taxon>
        <taxon>Saponaria</taxon>
    </lineage>
</organism>
<dbReference type="Proteomes" id="UP001443914">
    <property type="component" value="Unassembled WGS sequence"/>
</dbReference>
<evidence type="ECO:0000256" key="2">
    <source>
        <dbReference type="ARBA" id="ARBA00009085"/>
    </source>
</evidence>
<gene>
    <name evidence="16" type="ORF">RND81_11G237300</name>
</gene>
<evidence type="ECO:0000256" key="9">
    <source>
        <dbReference type="ARBA" id="ARBA00022807"/>
    </source>
</evidence>
<evidence type="ECO:0000256" key="10">
    <source>
        <dbReference type="ARBA" id="ARBA00022833"/>
    </source>
</evidence>
<dbReference type="PROSITE" id="PS50235">
    <property type="entry name" value="USP_3"/>
    <property type="match status" value="1"/>
</dbReference>
<feature type="domain" description="USP" evidence="14">
    <location>
        <begin position="393"/>
        <end position="692"/>
    </location>
</feature>
<dbReference type="Pfam" id="PF00443">
    <property type="entry name" value="UCH"/>
    <property type="match status" value="1"/>
</dbReference>
<dbReference type="InterPro" id="IPR018200">
    <property type="entry name" value="USP_CS"/>
</dbReference>
<evidence type="ECO:0000256" key="6">
    <source>
        <dbReference type="ARBA" id="ARBA00022771"/>
    </source>
</evidence>
<evidence type="ECO:0000256" key="11">
    <source>
        <dbReference type="PROSITE-ProRule" id="PRU00134"/>
    </source>
</evidence>
<evidence type="ECO:0000259" key="14">
    <source>
        <dbReference type="PROSITE" id="PS50235"/>
    </source>
</evidence>
<keyword evidence="5" id="KW-0479">Metal-binding</keyword>
<evidence type="ECO:0000256" key="7">
    <source>
        <dbReference type="ARBA" id="ARBA00022786"/>
    </source>
</evidence>
<feature type="region of interest" description="Disordered" evidence="12">
    <location>
        <begin position="293"/>
        <end position="332"/>
    </location>
</feature>
<dbReference type="InterPro" id="IPR001394">
    <property type="entry name" value="Peptidase_C19_UCH"/>
</dbReference>
<keyword evidence="8" id="KW-0378">Hydrolase</keyword>
<evidence type="ECO:0000313" key="16">
    <source>
        <dbReference type="EMBL" id="KAK9678858.1"/>
    </source>
</evidence>
<evidence type="ECO:0000256" key="13">
    <source>
        <dbReference type="SAM" id="SignalP"/>
    </source>
</evidence>
<dbReference type="EMBL" id="JBDFQZ010000011">
    <property type="protein sequence ID" value="KAK9678858.1"/>
    <property type="molecule type" value="Genomic_DNA"/>
</dbReference>
<dbReference type="AlphaFoldDB" id="A0AAW1HRE1"/>
<feature type="signal peptide" evidence="13">
    <location>
        <begin position="1"/>
        <end position="24"/>
    </location>
</feature>
<feature type="domain" description="MYND-type" evidence="15">
    <location>
        <begin position="81"/>
        <end position="118"/>
    </location>
</feature>